<dbReference type="InterPro" id="IPR001254">
    <property type="entry name" value="Trypsin_dom"/>
</dbReference>
<keyword evidence="1" id="KW-0732">Signal</keyword>
<evidence type="ECO:0000313" key="4">
    <source>
        <dbReference type="Proteomes" id="UP000236655"/>
    </source>
</evidence>
<organism evidence="3 4">
    <name type="scientific">Aquella oligotrophica</name>
    <dbReference type="NCBI Taxonomy" id="2067065"/>
    <lineage>
        <taxon>Bacteria</taxon>
        <taxon>Pseudomonadati</taxon>
        <taxon>Pseudomonadota</taxon>
        <taxon>Betaproteobacteria</taxon>
        <taxon>Neisseriales</taxon>
        <taxon>Neisseriaceae</taxon>
        <taxon>Aquella</taxon>
    </lineage>
</organism>
<dbReference type="PROSITE" id="PS51257">
    <property type="entry name" value="PROKAR_LIPOPROTEIN"/>
    <property type="match status" value="1"/>
</dbReference>
<evidence type="ECO:0000256" key="1">
    <source>
        <dbReference type="SAM" id="SignalP"/>
    </source>
</evidence>
<feature type="chain" id="PRO_5014326633" description="Peptidase S1 domain-containing protein" evidence="1">
    <location>
        <begin position="23"/>
        <end position="370"/>
    </location>
</feature>
<dbReference type="AlphaFoldDB" id="A0A2I7N8A8"/>
<gene>
    <name evidence="3" type="ORF">CUN60_10365</name>
</gene>
<keyword evidence="4" id="KW-1185">Reference proteome</keyword>
<dbReference type="GO" id="GO:0006508">
    <property type="term" value="P:proteolysis"/>
    <property type="evidence" value="ECO:0007669"/>
    <property type="project" value="InterPro"/>
</dbReference>
<sequence length="370" mass="39808">MKKYLIGLVVFIASLSTVSCNSGGGGNNSVTPYPYQTSGSYNGISYSQLGNPPGFTDYPEAYFPTFTSSAAMSSKIAYGRNTQTNITNLSAYVRMGKYICSATPIYYNPKENVTFLVGAAHCFIPAKPLADTLTANDLVANNLVSVYNGVSQDTGWYESFPTTAVYLMKNYCYGATFDKPGGCPNFTAGDGVAGGQGNDLAIIQIPGKYANPESYPTVVPESEYPQELSMAPILSVGYGLNTQTPASPDSDLPRGTMFYVANYFYDKTDTNGYHYLYNSFFNSASNGYAALICGGDSGGGDLFWTGQKWILLSEHTYGPDDACGTYYNYLPNAATNVGSYYSWIESIITSASPQDWCNAAGNNCVTNYGL</sequence>
<evidence type="ECO:0000259" key="2">
    <source>
        <dbReference type="PROSITE" id="PS50240"/>
    </source>
</evidence>
<proteinExistence type="predicted"/>
<dbReference type="SUPFAM" id="SSF50494">
    <property type="entry name" value="Trypsin-like serine proteases"/>
    <property type="match status" value="1"/>
</dbReference>
<name>A0A2I7N8A8_9NEIS</name>
<dbReference type="InterPro" id="IPR043504">
    <property type="entry name" value="Peptidase_S1_PA_chymotrypsin"/>
</dbReference>
<dbReference type="EMBL" id="CP024847">
    <property type="protein sequence ID" value="AUR52681.1"/>
    <property type="molecule type" value="Genomic_DNA"/>
</dbReference>
<dbReference type="KEGG" id="nba:CUN60_10365"/>
<dbReference type="PROSITE" id="PS50240">
    <property type="entry name" value="TRYPSIN_DOM"/>
    <property type="match status" value="1"/>
</dbReference>
<dbReference type="RefSeq" id="WP_102951969.1">
    <property type="nucleotide sequence ID" value="NZ_CP024847.1"/>
</dbReference>
<dbReference type="InterPro" id="IPR009003">
    <property type="entry name" value="Peptidase_S1_PA"/>
</dbReference>
<accession>A0A2I7N8A8</accession>
<feature type="domain" description="Peptidase S1" evidence="2">
    <location>
        <begin position="21"/>
        <end position="349"/>
    </location>
</feature>
<evidence type="ECO:0000313" key="3">
    <source>
        <dbReference type="EMBL" id="AUR52681.1"/>
    </source>
</evidence>
<dbReference type="OrthoDB" id="9813836at2"/>
<reference evidence="4" key="1">
    <citation type="submission" date="2017-11" db="EMBL/GenBank/DDBJ databases">
        <authorList>
            <person name="Chan K.G."/>
            <person name="Lee L.S."/>
        </authorList>
    </citation>
    <scope>NUCLEOTIDE SEQUENCE [LARGE SCALE GENOMIC DNA]</scope>
    <source>
        <strain evidence="4">DSM 100970</strain>
    </source>
</reference>
<protein>
    <recommendedName>
        <fullName evidence="2">Peptidase S1 domain-containing protein</fullName>
    </recommendedName>
</protein>
<dbReference type="GO" id="GO:0004252">
    <property type="term" value="F:serine-type endopeptidase activity"/>
    <property type="evidence" value="ECO:0007669"/>
    <property type="project" value="InterPro"/>
</dbReference>
<dbReference type="Gene3D" id="2.40.10.10">
    <property type="entry name" value="Trypsin-like serine proteases"/>
    <property type="match status" value="1"/>
</dbReference>
<feature type="signal peptide" evidence="1">
    <location>
        <begin position="1"/>
        <end position="22"/>
    </location>
</feature>
<dbReference type="Proteomes" id="UP000236655">
    <property type="component" value="Chromosome"/>
</dbReference>